<dbReference type="Proteomes" id="UP000000245">
    <property type="component" value="Plasmid pACRY02"/>
</dbReference>
<dbReference type="GO" id="GO:0043565">
    <property type="term" value="F:sequence-specific DNA binding"/>
    <property type="evidence" value="ECO:0007669"/>
    <property type="project" value="TreeGrafter"/>
</dbReference>
<dbReference type="Gene3D" id="3.40.190.290">
    <property type="match status" value="1"/>
</dbReference>
<keyword evidence="6" id="KW-0614">Plasmid</keyword>
<keyword evidence="7" id="KW-1185">Reference proteome</keyword>
<dbReference type="RefSeq" id="WP_011930620.1">
    <property type="nucleotide sequence ID" value="NC_009468.1"/>
</dbReference>
<dbReference type="InterPro" id="IPR058163">
    <property type="entry name" value="LysR-type_TF_proteobact-type"/>
</dbReference>
<dbReference type="Pfam" id="PF03466">
    <property type="entry name" value="LysR_substrate"/>
    <property type="match status" value="1"/>
</dbReference>
<dbReference type="GO" id="GO:0003700">
    <property type="term" value="F:DNA-binding transcription factor activity"/>
    <property type="evidence" value="ECO:0007669"/>
    <property type="project" value="InterPro"/>
</dbReference>
<dbReference type="InterPro" id="IPR036390">
    <property type="entry name" value="WH_DNA-bd_sf"/>
</dbReference>
<dbReference type="PROSITE" id="PS50931">
    <property type="entry name" value="HTH_LYSR"/>
    <property type="match status" value="1"/>
</dbReference>
<dbReference type="GO" id="GO:0004089">
    <property type="term" value="F:carbonate dehydratase activity"/>
    <property type="evidence" value="ECO:0007669"/>
    <property type="project" value="UniProtKB-EC"/>
</dbReference>
<sequence length="311" mass="33996">MNDYPNYWNNRVPSLSDYETFVAIVEAGSLTAASRRMNRSLQSVSRALANIERDTGANLVRRTTRSMQPTDAGLVFYGRIKEALSDIAAAHTEAAELTREIAGTLRIGSSTLFGPTYVVPTIAAFMRRHPAVAIQLVLEDSFQDLLKAELDLAIRIGELSDSRAMATRVGALRRVAFAAPEYLLKHGRPKVPGDLRAHCCVIRTLTKSPQRWTFESAGKPETIPVAACFSSDNAGACNEAVAEAVGIGIAPLWQIAGMLETGRVELILTEYEPPPTPVHVVWPQASLLPTRTRAFIDFLAARLRSGLRALR</sequence>
<proteinExistence type="inferred from homology"/>
<dbReference type="KEGG" id="acr:Acry_3428"/>
<evidence type="ECO:0000256" key="1">
    <source>
        <dbReference type="ARBA" id="ARBA00009437"/>
    </source>
</evidence>
<keyword evidence="3" id="KW-0238">DNA-binding</keyword>
<dbReference type="SUPFAM" id="SSF46785">
    <property type="entry name" value="Winged helix' DNA-binding domain"/>
    <property type="match status" value="1"/>
</dbReference>
<name>A5FTV2_ACICJ</name>
<dbReference type="EMBL" id="CP000690">
    <property type="protein sequence ID" value="ABQ29034.1"/>
    <property type="molecule type" value="Genomic_DNA"/>
</dbReference>
<evidence type="ECO:0000259" key="5">
    <source>
        <dbReference type="PROSITE" id="PS50931"/>
    </source>
</evidence>
<dbReference type="AlphaFoldDB" id="A5FTV2"/>
<dbReference type="Gene3D" id="1.10.10.10">
    <property type="entry name" value="Winged helix-like DNA-binding domain superfamily/Winged helix DNA-binding domain"/>
    <property type="match status" value="1"/>
</dbReference>
<dbReference type="InterPro" id="IPR000847">
    <property type="entry name" value="LysR_HTH_N"/>
</dbReference>
<dbReference type="EC" id="4.2.1.1" evidence="6"/>
<keyword evidence="2" id="KW-0805">Transcription regulation</keyword>
<geneLocation type="plasmid" evidence="6 7">
    <name>pACRY02</name>
</geneLocation>
<comment type="similarity">
    <text evidence="1">Belongs to the LysR transcriptional regulatory family.</text>
</comment>
<dbReference type="SUPFAM" id="SSF53850">
    <property type="entry name" value="Periplasmic binding protein-like II"/>
    <property type="match status" value="1"/>
</dbReference>
<dbReference type="CDD" id="cd08422">
    <property type="entry name" value="PBP2_CrgA_like"/>
    <property type="match status" value="1"/>
</dbReference>
<evidence type="ECO:0000313" key="7">
    <source>
        <dbReference type="Proteomes" id="UP000000245"/>
    </source>
</evidence>
<accession>A5FTV2</accession>
<protein>
    <submittedName>
        <fullName evidence="6">Transcriptional regulator, LysR family</fullName>
        <ecNumber evidence="6">4.2.1.1</ecNumber>
    </submittedName>
</protein>
<dbReference type="InterPro" id="IPR036388">
    <property type="entry name" value="WH-like_DNA-bd_sf"/>
</dbReference>
<dbReference type="InterPro" id="IPR005119">
    <property type="entry name" value="LysR_subst-bd"/>
</dbReference>
<keyword evidence="4" id="KW-0804">Transcription</keyword>
<evidence type="ECO:0000256" key="4">
    <source>
        <dbReference type="ARBA" id="ARBA00023163"/>
    </source>
</evidence>
<dbReference type="Pfam" id="PF00126">
    <property type="entry name" value="HTH_1"/>
    <property type="match status" value="1"/>
</dbReference>
<evidence type="ECO:0000256" key="2">
    <source>
        <dbReference type="ARBA" id="ARBA00023015"/>
    </source>
</evidence>
<organism evidence="6 7">
    <name type="scientific">Acidiphilium cryptum (strain JF-5)</name>
    <dbReference type="NCBI Taxonomy" id="349163"/>
    <lineage>
        <taxon>Bacteria</taxon>
        <taxon>Pseudomonadati</taxon>
        <taxon>Pseudomonadota</taxon>
        <taxon>Alphaproteobacteria</taxon>
        <taxon>Acetobacterales</taxon>
        <taxon>Acidocellaceae</taxon>
        <taxon>Acidiphilium</taxon>
    </lineage>
</organism>
<evidence type="ECO:0000313" key="6">
    <source>
        <dbReference type="EMBL" id="ABQ29034.1"/>
    </source>
</evidence>
<dbReference type="HOGENOM" id="CLU_039613_16_2_5"/>
<dbReference type="PANTHER" id="PTHR30537">
    <property type="entry name" value="HTH-TYPE TRANSCRIPTIONAL REGULATOR"/>
    <property type="match status" value="1"/>
</dbReference>
<reference evidence="6 7" key="1">
    <citation type="submission" date="2007-05" db="EMBL/GenBank/DDBJ databases">
        <title>Complete sequence of plasmid2 pACRY02 of Acidiphilium cryptum JF-5.</title>
        <authorList>
            <consortium name="US DOE Joint Genome Institute"/>
            <person name="Copeland A."/>
            <person name="Lucas S."/>
            <person name="Lapidus A."/>
            <person name="Barry K."/>
            <person name="Detter J.C."/>
            <person name="Glavina del Rio T."/>
            <person name="Hammon N."/>
            <person name="Israni S."/>
            <person name="Dalin E."/>
            <person name="Tice H."/>
            <person name="Pitluck S."/>
            <person name="Sims D."/>
            <person name="Brettin T."/>
            <person name="Bruce D."/>
            <person name="Han C."/>
            <person name="Schmutz J."/>
            <person name="Larimer F."/>
            <person name="Land M."/>
            <person name="Hauser L."/>
            <person name="Kyrpides N."/>
            <person name="Kim E."/>
            <person name="Magnuson T."/>
            <person name="Richardson P."/>
        </authorList>
    </citation>
    <scope>NUCLEOTIDE SEQUENCE [LARGE SCALE GENOMIC DNA]</scope>
    <source>
        <strain evidence="6 7">JF-5</strain>
        <plasmid evidence="7">Plasmid pACRY02</plasmid>
    </source>
</reference>
<dbReference type="PANTHER" id="PTHR30537:SF81">
    <property type="entry name" value="TRANSCRIPTIONAL REGULATOR-RELATED"/>
    <property type="match status" value="1"/>
</dbReference>
<gene>
    <name evidence="6" type="ordered locus">Acry_3428</name>
</gene>
<keyword evidence="6" id="KW-0456">Lyase</keyword>
<evidence type="ECO:0000256" key="3">
    <source>
        <dbReference type="ARBA" id="ARBA00023125"/>
    </source>
</evidence>
<dbReference type="GO" id="GO:0006351">
    <property type="term" value="P:DNA-templated transcription"/>
    <property type="evidence" value="ECO:0007669"/>
    <property type="project" value="TreeGrafter"/>
</dbReference>
<feature type="domain" description="HTH lysR-type" evidence="5">
    <location>
        <begin position="13"/>
        <end position="70"/>
    </location>
</feature>